<dbReference type="Pfam" id="PF00003">
    <property type="entry name" value="7tm_3"/>
    <property type="match status" value="1"/>
</dbReference>
<comment type="subcellular location">
    <subcellularLocation>
        <location evidence="1">Membrane</location>
        <topology evidence="1">Multi-pass membrane protein</topology>
    </subcellularLocation>
</comment>
<feature type="transmembrane region" description="Helical" evidence="7">
    <location>
        <begin position="424"/>
        <end position="448"/>
    </location>
</feature>
<proteinExistence type="inferred from homology"/>
<feature type="region of interest" description="Disordered" evidence="6">
    <location>
        <begin position="84"/>
        <end position="109"/>
    </location>
</feature>
<evidence type="ECO:0000256" key="2">
    <source>
        <dbReference type="ARBA" id="ARBA00007242"/>
    </source>
</evidence>
<keyword evidence="10" id="KW-1185">Reference proteome</keyword>
<evidence type="ECO:0000256" key="7">
    <source>
        <dbReference type="SAM" id="Phobius"/>
    </source>
</evidence>
<feature type="compositionally biased region" description="Low complexity" evidence="6">
    <location>
        <begin position="229"/>
        <end position="246"/>
    </location>
</feature>
<feature type="transmembrane region" description="Helical" evidence="7">
    <location>
        <begin position="570"/>
        <end position="592"/>
    </location>
</feature>
<accession>A0A8C3C6E9</accession>
<sequence length="764" mass="80625">MGPAPGAQMGPAPAPGAVHPGALLAAELGRLRASLGPAPLGDVGGPRGVGGTGRAGGGWGCFPPPSRYRDSPSLSHGVAPARGGWAEPGHRGVPGPGRGAEGAFGGRRDVGLPGHPHPSPEVTLSQVSCPISSLQLGGAQGAAAFPSPSSFPRAPHAPWGWQRGQGPQCPGGRAVPCRTVPCRARLRLRAAGSSAVWGQTRDLRWASARSHRREVGQEKWKGERAARSAVPRGPTRPRVVPLRPAPAHARRSRARCCVQARRAGRCVSIWGCTQSCSGLRRGAGTSRAHRDPISSHGPVRDGPGTAGSELQLPEMAPCNASSSPQGPWTPRSAPAPRSRMGAAGVLPAAACVLLALLPAGRAQSTPPAGCGKDLSSLYYNLCDLSAAWGIAVEAVASLGVVTSFVLTIVLVASLPFVQDPPKKSLVATQVFFMLGTFGLFCLTFDFIVGPNFSTCASRRFLFGVLFGLCFSCLLAHAVALNFLARRNRGPRGWVTLAVALLLALVEVIINAEWLTITVARREGGPADPCVLADADFVLALTYVMVLLVAAFGTAWPALCGRYTRWRKHGAFILATTGLSMAIWVAWTAMYLYGNQRAGEKPGWDDPTLAIALVANACAFILLYVIPEVTHVTRRGPEQAYEDDGYPTRGVGYETILKEQKSQSMFVENKAFSMDEPSFAKKPVSPYSGYNGQLLTSVYQPTEMALMHMSEGPYDMILPRATAASPAAGSASSTLRAEDAFAVQARHAAAQRSSQVQSPYSRNRW</sequence>
<dbReference type="CDD" id="cd15277">
    <property type="entry name" value="7tmC_RAIG3_GPRC5C"/>
    <property type="match status" value="1"/>
</dbReference>
<feature type="transmembrane region" description="Helical" evidence="7">
    <location>
        <begin position="496"/>
        <end position="516"/>
    </location>
</feature>
<dbReference type="GO" id="GO:0004930">
    <property type="term" value="F:G protein-coupled receptor activity"/>
    <property type="evidence" value="ECO:0007669"/>
    <property type="project" value="InterPro"/>
</dbReference>
<dbReference type="Proteomes" id="UP000694556">
    <property type="component" value="Chromosome 19"/>
</dbReference>
<dbReference type="GO" id="GO:0070062">
    <property type="term" value="C:extracellular exosome"/>
    <property type="evidence" value="ECO:0007669"/>
    <property type="project" value="TreeGrafter"/>
</dbReference>
<organism evidence="9 10">
    <name type="scientific">Cairina moschata</name>
    <name type="common">Muscovy duck</name>
    <dbReference type="NCBI Taxonomy" id="8855"/>
    <lineage>
        <taxon>Eukaryota</taxon>
        <taxon>Metazoa</taxon>
        <taxon>Chordata</taxon>
        <taxon>Craniata</taxon>
        <taxon>Vertebrata</taxon>
        <taxon>Euteleostomi</taxon>
        <taxon>Archelosauria</taxon>
        <taxon>Archosauria</taxon>
        <taxon>Dinosauria</taxon>
        <taxon>Saurischia</taxon>
        <taxon>Theropoda</taxon>
        <taxon>Coelurosauria</taxon>
        <taxon>Aves</taxon>
        <taxon>Neognathae</taxon>
        <taxon>Galloanserae</taxon>
        <taxon>Anseriformes</taxon>
        <taxon>Anatidae</taxon>
        <taxon>Anatinae</taxon>
        <taxon>Cairina</taxon>
    </lineage>
</organism>
<evidence type="ECO:0000256" key="5">
    <source>
        <dbReference type="ARBA" id="ARBA00023136"/>
    </source>
</evidence>
<feature type="transmembrane region" description="Helical" evidence="7">
    <location>
        <begin position="536"/>
        <end position="558"/>
    </location>
</feature>
<protein>
    <submittedName>
        <fullName evidence="9">G protein-coupled receptor class C group 5 member C</fullName>
    </submittedName>
</protein>
<feature type="transmembrane region" description="Helical" evidence="7">
    <location>
        <begin position="460"/>
        <end position="484"/>
    </location>
</feature>
<feature type="region of interest" description="Disordered" evidence="6">
    <location>
        <begin position="215"/>
        <end position="246"/>
    </location>
</feature>
<evidence type="ECO:0000313" key="10">
    <source>
        <dbReference type="Proteomes" id="UP000694556"/>
    </source>
</evidence>
<dbReference type="PANTHER" id="PTHR14511">
    <property type="entry name" value="G PROTEIN COUPLED RECEPTOR, CLASS C, GROUP 5"/>
    <property type="match status" value="1"/>
</dbReference>
<keyword evidence="3 7" id="KW-0812">Transmembrane</keyword>
<dbReference type="PANTHER" id="PTHR14511:SF15">
    <property type="entry name" value="G-PROTEIN COUPLED RECEPTOR FAMILY C GROUP 5 MEMBER C"/>
    <property type="match status" value="1"/>
</dbReference>
<reference evidence="9" key="3">
    <citation type="submission" date="2025-09" db="UniProtKB">
        <authorList>
            <consortium name="Ensembl"/>
        </authorList>
    </citation>
    <scope>IDENTIFICATION</scope>
</reference>
<name>A0A8C3C6E9_CAIMO</name>
<feature type="compositionally biased region" description="Low complexity" evidence="6">
    <location>
        <begin position="743"/>
        <end position="757"/>
    </location>
</feature>
<dbReference type="AlphaFoldDB" id="A0A8C3C6E9"/>
<feature type="compositionally biased region" description="Gly residues" evidence="6">
    <location>
        <begin position="92"/>
        <end position="105"/>
    </location>
</feature>
<feature type="region of interest" description="Disordered" evidence="6">
    <location>
        <begin position="279"/>
        <end position="339"/>
    </location>
</feature>
<dbReference type="Ensembl" id="ENSCMMT00000018409.1">
    <property type="protein sequence ID" value="ENSCMMP00000016742.1"/>
    <property type="gene ID" value="ENSCMMG00000010649.1"/>
</dbReference>
<dbReference type="GO" id="GO:0005886">
    <property type="term" value="C:plasma membrane"/>
    <property type="evidence" value="ECO:0007669"/>
    <property type="project" value="TreeGrafter"/>
</dbReference>
<evidence type="ECO:0000313" key="9">
    <source>
        <dbReference type="Ensembl" id="ENSCMMP00000016742.1"/>
    </source>
</evidence>
<dbReference type="PROSITE" id="PS50259">
    <property type="entry name" value="G_PROTEIN_RECEP_F3_4"/>
    <property type="match status" value="1"/>
</dbReference>
<evidence type="ECO:0000256" key="4">
    <source>
        <dbReference type="ARBA" id="ARBA00022989"/>
    </source>
</evidence>
<evidence type="ECO:0000256" key="6">
    <source>
        <dbReference type="SAM" id="MobiDB-lite"/>
    </source>
</evidence>
<reference evidence="9" key="1">
    <citation type="submission" date="2018-09" db="EMBL/GenBank/DDBJ databases">
        <title>Common duck and Muscovy duck high density SNP chip.</title>
        <authorList>
            <person name="Vignal A."/>
            <person name="Thebault N."/>
            <person name="Warren W.C."/>
        </authorList>
    </citation>
    <scope>NUCLEOTIDE SEQUENCE [LARGE SCALE GENOMIC DNA]</scope>
</reference>
<evidence type="ECO:0000259" key="8">
    <source>
        <dbReference type="PROSITE" id="PS50259"/>
    </source>
</evidence>
<feature type="region of interest" description="Disordered" evidence="6">
    <location>
        <begin position="743"/>
        <end position="764"/>
    </location>
</feature>
<dbReference type="InterPro" id="IPR017978">
    <property type="entry name" value="GPCR_3_C"/>
</dbReference>
<feature type="transmembrane region" description="Helical" evidence="7">
    <location>
        <begin position="607"/>
        <end position="625"/>
    </location>
</feature>
<feature type="transmembrane region" description="Helical" evidence="7">
    <location>
        <begin position="386"/>
        <end position="412"/>
    </location>
</feature>
<dbReference type="GO" id="GO:0043235">
    <property type="term" value="C:receptor complex"/>
    <property type="evidence" value="ECO:0007669"/>
    <property type="project" value="TreeGrafter"/>
</dbReference>
<reference evidence="9" key="2">
    <citation type="submission" date="2025-08" db="UniProtKB">
        <authorList>
            <consortium name="Ensembl"/>
        </authorList>
    </citation>
    <scope>IDENTIFICATION</scope>
</reference>
<keyword evidence="4 7" id="KW-1133">Transmembrane helix</keyword>
<comment type="similarity">
    <text evidence="2">Belongs to the G-protein coupled receptor 3 family.</text>
</comment>
<dbReference type="InterPro" id="IPR051753">
    <property type="entry name" value="RA-inducible_GPCR3"/>
</dbReference>
<feature type="compositionally biased region" description="Basic and acidic residues" evidence="6">
    <location>
        <begin position="215"/>
        <end position="226"/>
    </location>
</feature>
<evidence type="ECO:0000256" key="1">
    <source>
        <dbReference type="ARBA" id="ARBA00004141"/>
    </source>
</evidence>
<dbReference type="GO" id="GO:0030295">
    <property type="term" value="F:protein kinase activator activity"/>
    <property type="evidence" value="ECO:0007669"/>
    <property type="project" value="TreeGrafter"/>
</dbReference>
<keyword evidence="5 7" id="KW-0472">Membrane</keyword>
<evidence type="ECO:0000256" key="3">
    <source>
        <dbReference type="ARBA" id="ARBA00022692"/>
    </source>
</evidence>
<feature type="domain" description="G-protein coupled receptors family 3 profile" evidence="8">
    <location>
        <begin position="432"/>
        <end position="591"/>
    </location>
</feature>